<dbReference type="Pfam" id="PF00441">
    <property type="entry name" value="Acyl-CoA_dh_1"/>
    <property type="match status" value="1"/>
</dbReference>
<evidence type="ECO:0000256" key="2">
    <source>
        <dbReference type="ARBA" id="ARBA00009347"/>
    </source>
</evidence>
<dbReference type="InterPro" id="IPR013786">
    <property type="entry name" value="AcylCoA_DH/ox_N"/>
</dbReference>
<evidence type="ECO:0000259" key="6">
    <source>
        <dbReference type="Pfam" id="PF00441"/>
    </source>
</evidence>
<dbReference type="InterPro" id="IPR006089">
    <property type="entry name" value="Acyl-CoA_DH_CS"/>
</dbReference>
<keyword evidence="5" id="KW-0560">Oxidoreductase</keyword>
<protein>
    <submittedName>
        <fullName evidence="9">Acyl-CoA dehydrogenase family protein</fullName>
    </submittedName>
</protein>
<dbReference type="EMBL" id="BAAAQK010000009">
    <property type="protein sequence ID" value="GAA1851195.1"/>
    <property type="molecule type" value="Genomic_DNA"/>
</dbReference>
<gene>
    <name evidence="9" type="ORF">GCM10009836_33960</name>
</gene>
<reference evidence="9 10" key="1">
    <citation type="journal article" date="2019" name="Int. J. Syst. Evol. Microbiol.">
        <title>The Global Catalogue of Microorganisms (GCM) 10K type strain sequencing project: providing services to taxonomists for standard genome sequencing and annotation.</title>
        <authorList>
            <consortium name="The Broad Institute Genomics Platform"/>
            <consortium name="The Broad Institute Genome Sequencing Center for Infectious Disease"/>
            <person name="Wu L."/>
            <person name="Ma J."/>
        </authorList>
    </citation>
    <scope>NUCLEOTIDE SEQUENCE [LARGE SCALE GENOMIC DNA]</scope>
    <source>
        <strain evidence="9 10">JCM 16009</strain>
    </source>
</reference>
<keyword evidence="4 5" id="KW-0274">FAD</keyword>
<dbReference type="InterPro" id="IPR036250">
    <property type="entry name" value="AcylCo_DH-like_C"/>
</dbReference>
<feature type="domain" description="Acyl-CoA dehydrogenase/oxidase C-terminal" evidence="6">
    <location>
        <begin position="232"/>
        <end position="380"/>
    </location>
</feature>
<comment type="caution">
    <text evidence="9">The sequence shown here is derived from an EMBL/GenBank/DDBJ whole genome shotgun (WGS) entry which is preliminary data.</text>
</comment>
<dbReference type="Pfam" id="PF02771">
    <property type="entry name" value="Acyl-CoA_dh_N"/>
    <property type="match status" value="1"/>
</dbReference>
<comment type="similarity">
    <text evidence="2 5">Belongs to the acyl-CoA dehydrogenase family.</text>
</comment>
<evidence type="ECO:0000256" key="5">
    <source>
        <dbReference type="RuleBase" id="RU362125"/>
    </source>
</evidence>
<keyword evidence="10" id="KW-1185">Reference proteome</keyword>
<dbReference type="Gene3D" id="2.40.110.10">
    <property type="entry name" value="Butyryl-CoA Dehydrogenase, subunit A, domain 2"/>
    <property type="match status" value="1"/>
</dbReference>
<keyword evidence="3 5" id="KW-0285">Flavoprotein</keyword>
<feature type="domain" description="Acyl-CoA oxidase/dehydrogenase middle" evidence="7">
    <location>
        <begin position="125"/>
        <end position="220"/>
    </location>
</feature>
<dbReference type="InterPro" id="IPR046373">
    <property type="entry name" value="Acyl-CoA_Oxase/DH_mid-dom_sf"/>
</dbReference>
<proteinExistence type="inferred from homology"/>
<dbReference type="InterPro" id="IPR006091">
    <property type="entry name" value="Acyl-CoA_Oxase/DH_mid-dom"/>
</dbReference>
<name>A0ABN2N496_9PSEU</name>
<evidence type="ECO:0000256" key="4">
    <source>
        <dbReference type="ARBA" id="ARBA00022827"/>
    </source>
</evidence>
<dbReference type="Proteomes" id="UP001500449">
    <property type="component" value="Unassembled WGS sequence"/>
</dbReference>
<evidence type="ECO:0000259" key="8">
    <source>
        <dbReference type="Pfam" id="PF02771"/>
    </source>
</evidence>
<evidence type="ECO:0000313" key="9">
    <source>
        <dbReference type="EMBL" id="GAA1851195.1"/>
    </source>
</evidence>
<evidence type="ECO:0000259" key="7">
    <source>
        <dbReference type="Pfam" id="PF02770"/>
    </source>
</evidence>
<dbReference type="Gene3D" id="1.10.540.10">
    <property type="entry name" value="Acyl-CoA dehydrogenase/oxidase, N-terminal domain"/>
    <property type="match status" value="1"/>
</dbReference>
<evidence type="ECO:0000313" key="10">
    <source>
        <dbReference type="Proteomes" id="UP001500449"/>
    </source>
</evidence>
<dbReference type="PANTHER" id="PTHR43884:SF12">
    <property type="entry name" value="ISOVALERYL-COA DEHYDROGENASE, MITOCHONDRIAL-RELATED"/>
    <property type="match status" value="1"/>
</dbReference>
<dbReference type="SUPFAM" id="SSF47203">
    <property type="entry name" value="Acyl-CoA dehydrogenase C-terminal domain-like"/>
    <property type="match status" value="1"/>
</dbReference>
<sequence length="384" mass="41600">MERGLFETDHEDFRGSVREFVDREVRPHLEVWDTNRLIDRSVWIAAGKQGVIGLSAPEDHGGTGVRDYRFRAVVAEELARVGAGSLASSFSLQDDIVVPYVAALGTVEQKERWLPGMAAGELIGAIAMTEPGTGSDLRGIRTTGRKVDGGWLVNGAKTFITSGIHSDLVVTVARTDPDGGSKGFSLLVLERGMDGFDRGRKLDKIGLRAQDTAELSFTDVFVPDTNLLGSVGGGLAQLATHLPLERLSIAVQAIAVAAVVLEATVEYTREREAFGRPVADFQNTRFVLAELATELDVTTAYVDKAIMAHTASDLTAVDAAKAKLWATEMQGRLVDRCLQLFGGYGYMLEYPVARAYVDARIARIFGGTSEIMKQIIGRDVVGRR</sequence>
<dbReference type="Pfam" id="PF02770">
    <property type="entry name" value="Acyl-CoA_dh_M"/>
    <property type="match status" value="1"/>
</dbReference>
<dbReference type="InterPro" id="IPR009100">
    <property type="entry name" value="AcylCoA_DH/oxidase_NM_dom_sf"/>
</dbReference>
<dbReference type="PROSITE" id="PS00073">
    <property type="entry name" value="ACYL_COA_DH_2"/>
    <property type="match status" value="1"/>
</dbReference>
<accession>A0ABN2N496</accession>
<dbReference type="InterPro" id="IPR037069">
    <property type="entry name" value="AcylCoA_DH/ox_N_sf"/>
</dbReference>
<evidence type="ECO:0000256" key="1">
    <source>
        <dbReference type="ARBA" id="ARBA00001974"/>
    </source>
</evidence>
<dbReference type="SUPFAM" id="SSF56645">
    <property type="entry name" value="Acyl-CoA dehydrogenase NM domain-like"/>
    <property type="match status" value="1"/>
</dbReference>
<dbReference type="RefSeq" id="WP_344417680.1">
    <property type="nucleotide sequence ID" value="NZ_BAAAQK010000009.1"/>
</dbReference>
<feature type="domain" description="Acyl-CoA dehydrogenase/oxidase N-terminal" evidence="8">
    <location>
        <begin position="9"/>
        <end position="121"/>
    </location>
</feature>
<dbReference type="PANTHER" id="PTHR43884">
    <property type="entry name" value="ACYL-COA DEHYDROGENASE"/>
    <property type="match status" value="1"/>
</dbReference>
<dbReference type="InterPro" id="IPR009075">
    <property type="entry name" value="AcylCo_DH/oxidase_C"/>
</dbReference>
<evidence type="ECO:0000256" key="3">
    <source>
        <dbReference type="ARBA" id="ARBA00022630"/>
    </source>
</evidence>
<comment type="cofactor">
    <cofactor evidence="1 5">
        <name>FAD</name>
        <dbReference type="ChEBI" id="CHEBI:57692"/>
    </cofactor>
</comment>
<organism evidence="9 10">
    <name type="scientific">Pseudonocardia ailaonensis</name>
    <dbReference type="NCBI Taxonomy" id="367279"/>
    <lineage>
        <taxon>Bacteria</taxon>
        <taxon>Bacillati</taxon>
        <taxon>Actinomycetota</taxon>
        <taxon>Actinomycetes</taxon>
        <taxon>Pseudonocardiales</taxon>
        <taxon>Pseudonocardiaceae</taxon>
        <taxon>Pseudonocardia</taxon>
    </lineage>
</organism>
<dbReference type="Gene3D" id="1.20.140.10">
    <property type="entry name" value="Butyryl-CoA Dehydrogenase, subunit A, domain 3"/>
    <property type="match status" value="1"/>
</dbReference>